<dbReference type="EMBL" id="JABAIL010000003">
    <property type="protein sequence ID" value="NLR92074.1"/>
    <property type="molecule type" value="Genomic_DNA"/>
</dbReference>
<dbReference type="RefSeq" id="WP_168882779.1">
    <property type="nucleotide sequence ID" value="NZ_JABAIL010000003.1"/>
</dbReference>
<gene>
    <name evidence="2" type="ORF">HGP29_12685</name>
</gene>
<organism evidence="2 3">
    <name type="scientific">Flammeovirga agarivorans</name>
    <dbReference type="NCBI Taxonomy" id="2726742"/>
    <lineage>
        <taxon>Bacteria</taxon>
        <taxon>Pseudomonadati</taxon>
        <taxon>Bacteroidota</taxon>
        <taxon>Cytophagia</taxon>
        <taxon>Cytophagales</taxon>
        <taxon>Flammeovirgaceae</taxon>
        <taxon>Flammeovirga</taxon>
    </lineage>
</organism>
<keyword evidence="3" id="KW-1185">Reference proteome</keyword>
<dbReference type="InterPro" id="IPR036457">
    <property type="entry name" value="PPM-type-like_dom_sf"/>
</dbReference>
<dbReference type="SUPFAM" id="SSF81606">
    <property type="entry name" value="PP2C-like"/>
    <property type="match status" value="1"/>
</dbReference>
<comment type="caution">
    <text evidence="2">The sequence shown here is derived from an EMBL/GenBank/DDBJ whole genome shotgun (WGS) entry which is preliminary data.</text>
</comment>
<sequence length="225" mass="26140">MKVYYKKGTSHANHNEDAYFYKHLNEDIVLLAVMDGCSSGKEAYFASTLFSKILKKISLGIPNQTDLLGVDLLDSYSLSSLGLHITHSFFIQLKRIQQSLLLEYSELASTILLMLVDKKQKKVWVLVAGDGYVMIDHQLQYYDYNNRPDYICYHLSNSYKEWLHEHTEIYEATYQNIVGLSTDGVKEKLSFPNKINRRDIETLLEDKEVQFKDDVTFLIFSDEPR</sequence>
<evidence type="ECO:0000313" key="3">
    <source>
        <dbReference type="Proteomes" id="UP000585050"/>
    </source>
</evidence>
<proteinExistence type="predicted"/>
<dbReference type="Pfam" id="PF13672">
    <property type="entry name" value="PP2C_2"/>
    <property type="match status" value="1"/>
</dbReference>
<feature type="domain" description="PPM-type phosphatase" evidence="1">
    <location>
        <begin position="13"/>
        <end position="190"/>
    </location>
</feature>
<evidence type="ECO:0000313" key="2">
    <source>
        <dbReference type="EMBL" id="NLR92074.1"/>
    </source>
</evidence>
<dbReference type="InterPro" id="IPR001932">
    <property type="entry name" value="PPM-type_phosphatase-like_dom"/>
</dbReference>
<reference evidence="2 3" key="1">
    <citation type="submission" date="2020-04" db="EMBL/GenBank/DDBJ databases">
        <title>Flammeovirga sp. SR4, a novel species isolated from seawater.</title>
        <authorList>
            <person name="Wang X."/>
        </authorList>
    </citation>
    <scope>NUCLEOTIDE SEQUENCE [LARGE SCALE GENOMIC DNA]</scope>
    <source>
        <strain evidence="2 3">SR4</strain>
    </source>
</reference>
<evidence type="ECO:0000259" key="1">
    <source>
        <dbReference type="Pfam" id="PF13672"/>
    </source>
</evidence>
<name>A0A7X8XWC6_9BACT</name>
<dbReference type="Proteomes" id="UP000585050">
    <property type="component" value="Unassembled WGS sequence"/>
</dbReference>
<accession>A0A7X8XWC6</accession>
<dbReference type="Gene3D" id="3.60.40.10">
    <property type="entry name" value="PPM-type phosphatase domain"/>
    <property type="match status" value="1"/>
</dbReference>
<dbReference type="AlphaFoldDB" id="A0A7X8XWC6"/>
<protein>
    <submittedName>
        <fullName evidence="2">Protein phosphatase 2C domain-containing protein</fullName>
    </submittedName>
</protein>